<protein>
    <submittedName>
        <fullName evidence="2">Uncharacterized protein</fullName>
    </submittedName>
</protein>
<comment type="caution">
    <text evidence="2">The sequence shown here is derived from an EMBL/GenBank/DDBJ whole genome shotgun (WGS) entry which is preliminary data.</text>
</comment>
<gene>
    <name evidence="2" type="ORF">PAMC26577_03455</name>
</gene>
<proteinExistence type="predicted"/>
<feature type="signal peptide" evidence="1">
    <location>
        <begin position="1"/>
        <end position="27"/>
    </location>
</feature>
<accession>A0A242N664</accession>
<dbReference type="RefSeq" id="WP_143325588.1">
    <property type="nucleotide sequence ID" value="NZ_MSRG01000049.1"/>
</dbReference>
<reference evidence="2 3" key="1">
    <citation type="submission" date="2017-03" db="EMBL/GenBank/DDBJ databases">
        <title>Genome analysis of strain PAMC 26577.</title>
        <authorList>
            <person name="Oh H.-M."/>
            <person name="Yang J.-A."/>
        </authorList>
    </citation>
    <scope>NUCLEOTIDE SEQUENCE [LARGE SCALE GENOMIC DNA]</scope>
    <source>
        <strain evidence="2 3">PAMC 26577</strain>
    </source>
</reference>
<evidence type="ECO:0000313" key="3">
    <source>
        <dbReference type="Proteomes" id="UP000195221"/>
    </source>
</evidence>
<feature type="chain" id="PRO_5012150720" evidence="1">
    <location>
        <begin position="28"/>
        <end position="171"/>
    </location>
</feature>
<dbReference type="Proteomes" id="UP000195221">
    <property type="component" value="Unassembled WGS sequence"/>
</dbReference>
<dbReference type="EMBL" id="NBTZ01000022">
    <property type="protein sequence ID" value="OTP78656.1"/>
    <property type="molecule type" value="Genomic_DNA"/>
</dbReference>
<organism evidence="2 3">
    <name type="scientific">Caballeronia sordidicola</name>
    <name type="common">Burkholderia sordidicola</name>
    <dbReference type="NCBI Taxonomy" id="196367"/>
    <lineage>
        <taxon>Bacteria</taxon>
        <taxon>Pseudomonadati</taxon>
        <taxon>Pseudomonadota</taxon>
        <taxon>Betaproteobacteria</taxon>
        <taxon>Burkholderiales</taxon>
        <taxon>Burkholderiaceae</taxon>
        <taxon>Caballeronia</taxon>
    </lineage>
</organism>
<keyword evidence="1" id="KW-0732">Signal</keyword>
<evidence type="ECO:0000313" key="2">
    <source>
        <dbReference type="EMBL" id="OTP78656.1"/>
    </source>
</evidence>
<sequence length="171" mass="17395">MKSKSSKSIKIAMIAAASSVLMTSAFAASIDGTTNVRIGGKVQSVDTATHSVTVINAQGVTESFQVGPNIPNLDRLKAGTAVYGTTARPVRLTVLESSRLAAVPTQDGRETVAQVTSVDSQRGSVTLRDTQGAELTVQANSPGAVAAVVPGTRVLVNAVNPAAPASGQVPR</sequence>
<dbReference type="AlphaFoldDB" id="A0A242N664"/>
<evidence type="ECO:0000256" key="1">
    <source>
        <dbReference type="SAM" id="SignalP"/>
    </source>
</evidence>
<name>A0A242N664_CABSO</name>